<keyword evidence="1" id="KW-0812">Transmembrane</keyword>
<dbReference type="Proteomes" id="UP000598227">
    <property type="component" value="Unassembled WGS sequence"/>
</dbReference>
<protein>
    <recommendedName>
        <fullName evidence="4">Transmembrane protein</fullName>
    </recommendedName>
</protein>
<evidence type="ECO:0000256" key="1">
    <source>
        <dbReference type="SAM" id="Phobius"/>
    </source>
</evidence>
<keyword evidence="3" id="KW-1185">Reference proteome</keyword>
<evidence type="ECO:0000313" key="3">
    <source>
        <dbReference type="Proteomes" id="UP000598227"/>
    </source>
</evidence>
<comment type="caution">
    <text evidence="2">The sequence shown here is derived from an EMBL/GenBank/DDBJ whole genome shotgun (WGS) entry which is preliminary data.</text>
</comment>
<organism evidence="2 3">
    <name type="scientific">Aminobacter carboxidus</name>
    <dbReference type="NCBI Taxonomy" id="376165"/>
    <lineage>
        <taxon>Bacteria</taxon>
        <taxon>Pseudomonadati</taxon>
        <taxon>Pseudomonadota</taxon>
        <taxon>Alphaproteobacteria</taxon>
        <taxon>Hyphomicrobiales</taxon>
        <taxon>Phyllobacteriaceae</taxon>
        <taxon>Aminobacter</taxon>
    </lineage>
</organism>
<feature type="transmembrane region" description="Helical" evidence="1">
    <location>
        <begin position="63"/>
        <end position="82"/>
    </location>
</feature>
<keyword evidence="1" id="KW-0472">Membrane</keyword>
<name>A0ABR9GLX7_9HYPH</name>
<sequence>MAGAYGSESNLEGGDDHQLVLSQQFGHICRFDRDFICDEVCRRIGLIVGPTTRESILRFRISTILAALVFASGIGVTGYAVANPSVAVYAASSNALVETRKEPSRMPSENPARTKNKYFHLIKLQSYRRDKCRH</sequence>
<gene>
    <name evidence="2" type="ORF">IHE39_10315</name>
</gene>
<evidence type="ECO:0008006" key="4">
    <source>
        <dbReference type="Google" id="ProtNLM"/>
    </source>
</evidence>
<proteinExistence type="predicted"/>
<keyword evidence="1" id="KW-1133">Transmembrane helix</keyword>
<accession>A0ABR9GLX7</accession>
<reference evidence="2 3" key="1">
    <citation type="submission" date="2020-09" db="EMBL/GenBank/DDBJ databases">
        <title>Draft Genome Sequence of Aminobacter carboxidus type strain DSM 1086, a soil Gram-negative carboxydobacterium.</title>
        <authorList>
            <person name="Turrini P."/>
            <person name="Tescari M."/>
            <person name="Artuso I."/>
            <person name="Lugli G.A."/>
            <person name="Frangipani E."/>
            <person name="Ventura M."/>
            <person name="Visca P."/>
        </authorList>
    </citation>
    <scope>NUCLEOTIDE SEQUENCE [LARGE SCALE GENOMIC DNA]</scope>
    <source>
        <strain evidence="2 3">DSM 1086</strain>
    </source>
</reference>
<dbReference type="EMBL" id="JACZEP010000002">
    <property type="protein sequence ID" value="MBE1204680.1"/>
    <property type="molecule type" value="Genomic_DNA"/>
</dbReference>
<evidence type="ECO:0000313" key="2">
    <source>
        <dbReference type="EMBL" id="MBE1204680.1"/>
    </source>
</evidence>
<dbReference type="RefSeq" id="WP_192566396.1">
    <property type="nucleotide sequence ID" value="NZ_JACZEP010000002.1"/>
</dbReference>